<comment type="subcellular location">
    <subcellularLocation>
        <location evidence="1">Cell membrane</location>
        <topology evidence="1">Multi-pass membrane protein</topology>
    </subcellularLocation>
</comment>
<dbReference type="PANTHER" id="PTHR43370:SF1">
    <property type="entry name" value="GUANOSINE ABC TRANSPORTER PERMEASE PROTEIN NUPQ"/>
    <property type="match status" value="1"/>
</dbReference>
<keyword evidence="3 6" id="KW-0812">Transmembrane</keyword>
<feature type="transmembrane region" description="Helical" evidence="6">
    <location>
        <begin position="228"/>
        <end position="249"/>
    </location>
</feature>
<feature type="transmembrane region" description="Helical" evidence="6">
    <location>
        <begin position="414"/>
        <end position="433"/>
    </location>
</feature>
<dbReference type="Proteomes" id="UP000245507">
    <property type="component" value="Unassembled WGS sequence"/>
</dbReference>
<feature type="transmembrane region" description="Helical" evidence="6">
    <location>
        <begin position="202"/>
        <end position="221"/>
    </location>
</feature>
<evidence type="ECO:0000256" key="4">
    <source>
        <dbReference type="ARBA" id="ARBA00022989"/>
    </source>
</evidence>
<sequence length="445" mass="47525">MTDVIETPTPAASEPEPRVRDRADVRRQIKLIVVLALVLLAEVWFKLEIDDPTVAHLFKGPRTKDNPPVEFDGSIVSWVAVGLTAVALLLAVANLYPRGWKGVLIAVVVGLGFYGAFLMWAYADPSGAFAPAMTNPIPGTIRIATALVFGALAGVLCERAGVVNIAIEGQFIAGAFFGSVFSSFAVVSLAAIPLFWCPVFGLLGGVLAGVGVAAMLAFFSLRYHVDQVVVGVVLVAFGYGITSFLLGQIPNDRNDQFNNPELLQSVDIPVLHEIPYIGEALFGQTLLVYLAYLSVPAVWFLLFQTRWGLRVRSVGEHPKAADTVGVDPIRIRWQAVLLGGVFAGLGGASFTLSTGAFDKEMTAGLGFISLAAVIMGRWHPIYAALAAVMFGFLRNLKDQLSILDEKVPGDLLSALPYIATIIAVAGFVGRVRAPAADGQPYQKTD</sequence>
<gene>
    <name evidence="7" type="ORF">DJ010_02910</name>
</gene>
<keyword evidence="5 6" id="KW-0472">Membrane</keyword>
<feature type="transmembrane region" description="Helical" evidence="6">
    <location>
        <begin position="281"/>
        <end position="303"/>
    </location>
</feature>
<keyword evidence="8" id="KW-1185">Reference proteome</keyword>
<feature type="transmembrane region" description="Helical" evidence="6">
    <location>
        <begin position="174"/>
        <end position="196"/>
    </location>
</feature>
<feature type="transmembrane region" description="Helical" evidence="6">
    <location>
        <begin position="335"/>
        <end position="357"/>
    </location>
</feature>
<feature type="transmembrane region" description="Helical" evidence="6">
    <location>
        <begin position="75"/>
        <end position="96"/>
    </location>
</feature>
<evidence type="ECO:0000256" key="2">
    <source>
        <dbReference type="ARBA" id="ARBA00022475"/>
    </source>
</evidence>
<dbReference type="OrthoDB" id="9792579at2"/>
<reference evidence="7 8" key="1">
    <citation type="submission" date="2018-05" db="EMBL/GenBank/DDBJ databases">
        <title>Nocardioides silvaticus genome.</title>
        <authorList>
            <person name="Li C."/>
            <person name="Wang G."/>
        </authorList>
    </citation>
    <scope>NUCLEOTIDE SEQUENCE [LARGE SCALE GENOMIC DNA]</scope>
    <source>
        <strain evidence="7 8">CCTCC AB 2018079</strain>
    </source>
</reference>
<proteinExistence type="predicted"/>
<feature type="transmembrane region" description="Helical" evidence="6">
    <location>
        <begin position="363"/>
        <end position="393"/>
    </location>
</feature>
<dbReference type="CDD" id="cd06580">
    <property type="entry name" value="TM_PBP1_transp_TpRbsC_like"/>
    <property type="match status" value="1"/>
</dbReference>
<keyword evidence="4 6" id="KW-1133">Transmembrane helix</keyword>
<evidence type="ECO:0000256" key="3">
    <source>
        <dbReference type="ARBA" id="ARBA00022692"/>
    </source>
</evidence>
<dbReference type="Pfam" id="PF02653">
    <property type="entry name" value="BPD_transp_2"/>
    <property type="match status" value="1"/>
</dbReference>
<accession>A0A316TNI0</accession>
<comment type="caution">
    <text evidence="7">The sequence shown here is derived from an EMBL/GenBank/DDBJ whole genome shotgun (WGS) entry which is preliminary data.</text>
</comment>
<dbReference type="EMBL" id="QGDD01000001">
    <property type="protein sequence ID" value="PWN04595.1"/>
    <property type="molecule type" value="Genomic_DNA"/>
</dbReference>
<dbReference type="RefSeq" id="WP_109692099.1">
    <property type="nucleotide sequence ID" value="NZ_QGDD01000001.1"/>
</dbReference>
<protein>
    <submittedName>
        <fullName evidence="7">ABC transporter permease</fullName>
    </submittedName>
</protein>
<evidence type="ECO:0000256" key="5">
    <source>
        <dbReference type="ARBA" id="ARBA00023136"/>
    </source>
</evidence>
<feature type="transmembrane region" description="Helical" evidence="6">
    <location>
        <begin position="143"/>
        <end position="162"/>
    </location>
</feature>
<organism evidence="7 8">
    <name type="scientific">Nocardioides silvaticus</name>
    <dbReference type="NCBI Taxonomy" id="2201891"/>
    <lineage>
        <taxon>Bacteria</taxon>
        <taxon>Bacillati</taxon>
        <taxon>Actinomycetota</taxon>
        <taxon>Actinomycetes</taxon>
        <taxon>Propionibacteriales</taxon>
        <taxon>Nocardioidaceae</taxon>
        <taxon>Nocardioides</taxon>
    </lineage>
</organism>
<dbReference type="GO" id="GO:0005886">
    <property type="term" value="C:plasma membrane"/>
    <property type="evidence" value="ECO:0007669"/>
    <property type="project" value="UniProtKB-SubCell"/>
</dbReference>
<name>A0A316TNI0_9ACTN</name>
<feature type="transmembrane region" description="Helical" evidence="6">
    <location>
        <begin position="103"/>
        <end position="123"/>
    </location>
</feature>
<evidence type="ECO:0000256" key="1">
    <source>
        <dbReference type="ARBA" id="ARBA00004651"/>
    </source>
</evidence>
<dbReference type="GO" id="GO:0022857">
    <property type="term" value="F:transmembrane transporter activity"/>
    <property type="evidence" value="ECO:0007669"/>
    <property type="project" value="InterPro"/>
</dbReference>
<feature type="transmembrane region" description="Helical" evidence="6">
    <location>
        <begin position="29"/>
        <end position="47"/>
    </location>
</feature>
<dbReference type="InterPro" id="IPR001851">
    <property type="entry name" value="ABC_transp_permease"/>
</dbReference>
<dbReference type="AlphaFoldDB" id="A0A316TNI0"/>
<keyword evidence="2" id="KW-1003">Cell membrane</keyword>
<evidence type="ECO:0000313" key="7">
    <source>
        <dbReference type="EMBL" id="PWN04595.1"/>
    </source>
</evidence>
<evidence type="ECO:0000313" key="8">
    <source>
        <dbReference type="Proteomes" id="UP000245507"/>
    </source>
</evidence>
<dbReference type="PANTHER" id="PTHR43370">
    <property type="entry name" value="SUGAR ABC TRANSPORTER INTEGRAL MEMBRANE PROTEIN-RELATED"/>
    <property type="match status" value="1"/>
</dbReference>
<evidence type="ECO:0000256" key="6">
    <source>
        <dbReference type="SAM" id="Phobius"/>
    </source>
</evidence>